<reference evidence="5 6" key="1">
    <citation type="submission" date="2017-05" db="EMBL/GenBank/DDBJ databases">
        <title>Full genome sequence of Pseudorhodoplanes sinuspersici.</title>
        <authorList>
            <person name="Dastgheib S.M.M."/>
            <person name="Shavandi M."/>
            <person name="Tirandaz H."/>
        </authorList>
    </citation>
    <scope>NUCLEOTIDE SEQUENCE [LARGE SCALE GENOMIC DNA]</scope>
    <source>
        <strain evidence="5 6">RIPI110</strain>
    </source>
</reference>
<dbReference type="Pfam" id="PF04586">
    <property type="entry name" value="Peptidase_S78"/>
    <property type="match status" value="1"/>
</dbReference>
<gene>
    <name evidence="5" type="ORF">CAK95_23325</name>
</gene>
<dbReference type="EMBL" id="CP021112">
    <property type="protein sequence ID" value="ARQ03146.1"/>
    <property type="molecule type" value="Genomic_DNA"/>
</dbReference>
<feature type="domain" description="Prohead serine protease" evidence="4">
    <location>
        <begin position="1"/>
        <end position="133"/>
    </location>
</feature>
<evidence type="ECO:0000259" key="4">
    <source>
        <dbReference type="Pfam" id="PF04586"/>
    </source>
</evidence>
<dbReference type="OrthoDB" id="64791at2"/>
<evidence type="ECO:0000256" key="1">
    <source>
        <dbReference type="ARBA" id="ARBA00022612"/>
    </source>
</evidence>
<dbReference type="GO" id="GO:0008233">
    <property type="term" value="F:peptidase activity"/>
    <property type="evidence" value="ECO:0007669"/>
    <property type="project" value="UniProtKB-KW"/>
</dbReference>
<keyword evidence="2" id="KW-0645">Protease</keyword>
<protein>
    <recommendedName>
        <fullName evidence="4">Prohead serine protease domain-containing protein</fullName>
    </recommendedName>
</protein>
<sequence>MPGAFSHSLDSVEQDIALLVGHSFDRPLASKKTGTLVFNDTSEVLTFDATVLPEIADTSYGSDILKMISAGLSVGLSPGFRIPPPSAVPSDQAEKIEEEDPRIGRALIRTIFAAILFELSIVTRPAYEEANVSSDDANVSFDDFGSPIEADKRNWEQTGSGLVVPAHPLHRWRL</sequence>
<evidence type="ECO:0000256" key="3">
    <source>
        <dbReference type="ARBA" id="ARBA00022801"/>
    </source>
</evidence>
<dbReference type="GO" id="GO:0006508">
    <property type="term" value="P:proteolysis"/>
    <property type="evidence" value="ECO:0007669"/>
    <property type="project" value="UniProtKB-KW"/>
</dbReference>
<dbReference type="AlphaFoldDB" id="A0A1W7A0Q2"/>
<evidence type="ECO:0000313" key="6">
    <source>
        <dbReference type="Proteomes" id="UP000194137"/>
    </source>
</evidence>
<proteinExistence type="predicted"/>
<dbReference type="Proteomes" id="UP000194137">
    <property type="component" value="Chromosome"/>
</dbReference>
<keyword evidence="6" id="KW-1185">Reference proteome</keyword>
<accession>A0A1W7A0Q2</accession>
<evidence type="ECO:0000313" key="5">
    <source>
        <dbReference type="EMBL" id="ARQ03146.1"/>
    </source>
</evidence>
<dbReference type="STRING" id="1235591.CAK95_23325"/>
<name>A0A1W7A0Q2_9HYPH</name>
<evidence type="ECO:0000256" key="2">
    <source>
        <dbReference type="ARBA" id="ARBA00022670"/>
    </source>
</evidence>
<dbReference type="InterPro" id="IPR054613">
    <property type="entry name" value="Peptidase_S78_dom"/>
</dbReference>
<keyword evidence="3" id="KW-0378">Hydrolase</keyword>
<keyword evidence="1" id="KW-1188">Viral release from host cell</keyword>
<organism evidence="5 6">
    <name type="scientific">Pseudorhodoplanes sinuspersici</name>
    <dbReference type="NCBI Taxonomy" id="1235591"/>
    <lineage>
        <taxon>Bacteria</taxon>
        <taxon>Pseudomonadati</taxon>
        <taxon>Pseudomonadota</taxon>
        <taxon>Alphaproteobacteria</taxon>
        <taxon>Hyphomicrobiales</taxon>
        <taxon>Pseudorhodoplanes</taxon>
    </lineage>
</organism>
<dbReference type="KEGG" id="psin:CAK95_23325"/>